<accession>A0A3P8AF90</accession>
<name>A0A183G9S9_HELPZ</name>
<keyword evidence="2" id="KW-1185">Reference proteome</keyword>
<accession>A0A183G9S9</accession>
<dbReference type="EMBL" id="UZAH01030873">
    <property type="protein sequence ID" value="VDP12642.1"/>
    <property type="molecule type" value="Genomic_DNA"/>
</dbReference>
<gene>
    <name evidence="1" type="ORF">HPBE_LOCUS18714</name>
</gene>
<dbReference type="AlphaFoldDB" id="A0A183G9S9"/>
<protein>
    <submittedName>
        <fullName evidence="3">Major sperm protein</fullName>
    </submittedName>
</protein>
<reference evidence="3" key="2">
    <citation type="submission" date="2019-09" db="UniProtKB">
        <authorList>
            <consortium name="WormBaseParasite"/>
        </authorList>
    </citation>
    <scope>IDENTIFICATION</scope>
</reference>
<sequence length="171" mass="19155">MSQYVMLPKKPINTITMNKLISKNCPAKMRALDRIMIRSSLSLTVFTDTSIAEVVLEEAPIGNSHLTLLMWSKKPVNTITMNKLTSKNCPAKMRALDRIMIRFSLSLTVFTDTSIGEVVLEEAPIGNSHVTPCDVAEEIDNHNHHEEAEIKELSHKNESALPYNDPVLIEV</sequence>
<evidence type="ECO:0000313" key="2">
    <source>
        <dbReference type="Proteomes" id="UP000050761"/>
    </source>
</evidence>
<proteinExistence type="predicted"/>
<evidence type="ECO:0000313" key="3">
    <source>
        <dbReference type="WBParaSite" id="HPBE_0001871501-mRNA-1"/>
    </source>
</evidence>
<organism evidence="2 3">
    <name type="scientific">Heligmosomoides polygyrus</name>
    <name type="common">Parasitic roundworm</name>
    <dbReference type="NCBI Taxonomy" id="6339"/>
    <lineage>
        <taxon>Eukaryota</taxon>
        <taxon>Metazoa</taxon>
        <taxon>Ecdysozoa</taxon>
        <taxon>Nematoda</taxon>
        <taxon>Chromadorea</taxon>
        <taxon>Rhabditida</taxon>
        <taxon>Rhabditina</taxon>
        <taxon>Rhabditomorpha</taxon>
        <taxon>Strongyloidea</taxon>
        <taxon>Heligmosomidae</taxon>
        <taxon>Heligmosomoides</taxon>
    </lineage>
</organism>
<evidence type="ECO:0000313" key="1">
    <source>
        <dbReference type="EMBL" id="VDP12642.1"/>
    </source>
</evidence>
<dbReference type="WBParaSite" id="HPBE_0001871501-mRNA-1">
    <property type="protein sequence ID" value="HPBE_0001871501-mRNA-1"/>
    <property type="gene ID" value="HPBE_0001871501"/>
</dbReference>
<reference evidence="1 2" key="1">
    <citation type="submission" date="2018-11" db="EMBL/GenBank/DDBJ databases">
        <authorList>
            <consortium name="Pathogen Informatics"/>
        </authorList>
    </citation>
    <scope>NUCLEOTIDE SEQUENCE [LARGE SCALE GENOMIC DNA]</scope>
</reference>
<dbReference type="Proteomes" id="UP000050761">
    <property type="component" value="Unassembled WGS sequence"/>
</dbReference>